<evidence type="ECO:0000313" key="3">
    <source>
        <dbReference type="Proteomes" id="UP000299102"/>
    </source>
</evidence>
<dbReference type="Proteomes" id="UP000299102">
    <property type="component" value="Unassembled WGS sequence"/>
</dbReference>
<gene>
    <name evidence="2" type="ORF">EVAR_63158_1</name>
</gene>
<proteinExistence type="predicted"/>
<feature type="region of interest" description="Disordered" evidence="1">
    <location>
        <begin position="1"/>
        <end position="27"/>
    </location>
</feature>
<feature type="compositionally biased region" description="Basic and acidic residues" evidence="1">
    <location>
        <begin position="1"/>
        <end position="11"/>
    </location>
</feature>
<keyword evidence="3" id="KW-1185">Reference proteome</keyword>
<evidence type="ECO:0000313" key="2">
    <source>
        <dbReference type="EMBL" id="GBP81671.1"/>
    </source>
</evidence>
<sequence>MSPRGTSKETTPEIGRPSCNHAHGGGDVSSDPIDLLEACSRARCNELFRLKILVHDEVRPEEQSRNVISLPCSPDGLSVGGRDVGARRRLRKIHGAAEINLQQTLIIKVVAAETHTVLSILGTTFEVNLNIRPARTRAVRRLELAQGGLSVPPWATPAISTALLDLRMSEARCQSFLRE</sequence>
<accession>A0A4C1YYW2</accession>
<dbReference type="AlphaFoldDB" id="A0A4C1YYW2"/>
<protein>
    <submittedName>
        <fullName evidence="2">Uncharacterized protein</fullName>
    </submittedName>
</protein>
<evidence type="ECO:0000256" key="1">
    <source>
        <dbReference type="SAM" id="MobiDB-lite"/>
    </source>
</evidence>
<name>A0A4C1YYW2_EUMVA</name>
<dbReference type="EMBL" id="BGZK01001524">
    <property type="protein sequence ID" value="GBP81671.1"/>
    <property type="molecule type" value="Genomic_DNA"/>
</dbReference>
<reference evidence="2 3" key="1">
    <citation type="journal article" date="2019" name="Commun. Biol.">
        <title>The bagworm genome reveals a unique fibroin gene that provides high tensile strength.</title>
        <authorList>
            <person name="Kono N."/>
            <person name="Nakamura H."/>
            <person name="Ohtoshi R."/>
            <person name="Tomita M."/>
            <person name="Numata K."/>
            <person name="Arakawa K."/>
        </authorList>
    </citation>
    <scope>NUCLEOTIDE SEQUENCE [LARGE SCALE GENOMIC DNA]</scope>
</reference>
<organism evidence="2 3">
    <name type="scientific">Eumeta variegata</name>
    <name type="common">Bagworm moth</name>
    <name type="synonym">Eumeta japonica</name>
    <dbReference type="NCBI Taxonomy" id="151549"/>
    <lineage>
        <taxon>Eukaryota</taxon>
        <taxon>Metazoa</taxon>
        <taxon>Ecdysozoa</taxon>
        <taxon>Arthropoda</taxon>
        <taxon>Hexapoda</taxon>
        <taxon>Insecta</taxon>
        <taxon>Pterygota</taxon>
        <taxon>Neoptera</taxon>
        <taxon>Endopterygota</taxon>
        <taxon>Lepidoptera</taxon>
        <taxon>Glossata</taxon>
        <taxon>Ditrysia</taxon>
        <taxon>Tineoidea</taxon>
        <taxon>Psychidae</taxon>
        <taxon>Oiketicinae</taxon>
        <taxon>Eumeta</taxon>
    </lineage>
</organism>
<comment type="caution">
    <text evidence="2">The sequence shown here is derived from an EMBL/GenBank/DDBJ whole genome shotgun (WGS) entry which is preliminary data.</text>
</comment>